<accession>A0A7L5DLC2</accession>
<dbReference type="KEGG" id="srho:HH216_05775"/>
<reference evidence="3 4" key="1">
    <citation type="submission" date="2020-04" db="EMBL/GenBank/DDBJ databases">
        <title>Genome sequencing of novel species.</title>
        <authorList>
            <person name="Heo J."/>
            <person name="Kim S.-J."/>
            <person name="Kim J.-S."/>
            <person name="Hong S.-B."/>
            <person name="Kwon S.-W."/>
        </authorList>
    </citation>
    <scope>NUCLEOTIDE SEQUENCE [LARGE SCALE GENOMIC DNA]</scope>
    <source>
        <strain evidence="3 4">CJU-R4</strain>
    </source>
</reference>
<dbReference type="GO" id="GO:0016787">
    <property type="term" value="F:hydrolase activity"/>
    <property type="evidence" value="ECO:0007669"/>
    <property type="project" value="UniProtKB-KW"/>
</dbReference>
<dbReference type="SUPFAM" id="SSF53474">
    <property type="entry name" value="alpha/beta-Hydrolases"/>
    <property type="match status" value="1"/>
</dbReference>
<dbReference type="InterPro" id="IPR029058">
    <property type="entry name" value="AB_hydrolase_fold"/>
</dbReference>
<dbReference type="InterPro" id="IPR000073">
    <property type="entry name" value="AB_hydrolase_1"/>
</dbReference>
<organism evidence="3 4">
    <name type="scientific">Spirosoma rhododendri</name>
    <dbReference type="NCBI Taxonomy" id="2728024"/>
    <lineage>
        <taxon>Bacteria</taxon>
        <taxon>Pseudomonadati</taxon>
        <taxon>Bacteroidota</taxon>
        <taxon>Cytophagia</taxon>
        <taxon>Cytophagales</taxon>
        <taxon>Cytophagaceae</taxon>
        <taxon>Spirosoma</taxon>
    </lineage>
</organism>
<keyword evidence="1 3" id="KW-0378">Hydrolase</keyword>
<dbReference type="PRINTS" id="PR00412">
    <property type="entry name" value="EPOXHYDRLASE"/>
</dbReference>
<dbReference type="GO" id="GO:0016020">
    <property type="term" value="C:membrane"/>
    <property type="evidence" value="ECO:0007669"/>
    <property type="project" value="TreeGrafter"/>
</dbReference>
<dbReference type="Pfam" id="PF12697">
    <property type="entry name" value="Abhydrolase_6"/>
    <property type="match status" value="1"/>
</dbReference>
<dbReference type="Gene3D" id="3.40.50.1820">
    <property type="entry name" value="alpha/beta hydrolase"/>
    <property type="match status" value="1"/>
</dbReference>
<dbReference type="InterPro" id="IPR000639">
    <property type="entry name" value="Epox_hydrolase-like"/>
</dbReference>
<sequence>MEATVELHTIASGQGPLTLVFLHYFGGSAAEWQAVAAQLEIKHRCVAVDLRGHGDSPAPKAGYSVDDMTDDVVGTLEQLAVDQYILIGHSMSGKVVLNLASRQPVGLQQVLLVSPSPPHPEPIPEKDRKEMLETHGTEQAAVKTFENITAKPVSRADRQQIITDNLRTSEVAWDAWLTAGSKEDIADRMSRVVVPVSIIAGNKDNALSPDVQPELTLPTLPNATFEVLDGAGHLIPYEMPDALVHFITKKISPGLPGNS</sequence>
<evidence type="ECO:0000256" key="1">
    <source>
        <dbReference type="ARBA" id="ARBA00022801"/>
    </source>
</evidence>
<dbReference type="AlphaFoldDB" id="A0A7L5DLC2"/>
<evidence type="ECO:0000313" key="3">
    <source>
        <dbReference type="EMBL" id="QJD77983.1"/>
    </source>
</evidence>
<evidence type="ECO:0000313" key="4">
    <source>
        <dbReference type="Proteomes" id="UP000501128"/>
    </source>
</evidence>
<dbReference type="PANTHER" id="PTHR43798:SF31">
    <property type="entry name" value="AB HYDROLASE SUPERFAMILY PROTEIN YCLE"/>
    <property type="match status" value="1"/>
</dbReference>
<dbReference type="Proteomes" id="UP000501128">
    <property type="component" value="Chromosome"/>
</dbReference>
<gene>
    <name evidence="3" type="ORF">HH216_05775</name>
</gene>
<dbReference type="InterPro" id="IPR050266">
    <property type="entry name" value="AB_hydrolase_sf"/>
</dbReference>
<proteinExistence type="predicted"/>
<dbReference type="PANTHER" id="PTHR43798">
    <property type="entry name" value="MONOACYLGLYCEROL LIPASE"/>
    <property type="match status" value="1"/>
</dbReference>
<dbReference type="EMBL" id="CP051677">
    <property type="protein sequence ID" value="QJD77983.1"/>
    <property type="molecule type" value="Genomic_DNA"/>
</dbReference>
<dbReference type="PRINTS" id="PR00111">
    <property type="entry name" value="ABHYDROLASE"/>
</dbReference>
<protein>
    <submittedName>
        <fullName evidence="3">Alpha/beta hydrolase</fullName>
    </submittedName>
</protein>
<feature type="domain" description="AB hydrolase-1" evidence="2">
    <location>
        <begin position="19"/>
        <end position="244"/>
    </location>
</feature>
<dbReference type="RefSeq" id="WP_169549927.1">
    <property type="nucleotide sequence ID" value="NZ_CP051677.1"/>
</dbReference>
<evidence type="ECO:0000259" key="2">
    <source>
        <dbReference type="Pfam" id="PF12697"/>
    </source>
</evidence>
<keyword evidence="4" id="KW-1185">Reference proteome</keyword>
<name>A0A7L5DLC2_9BACT</name>